<keyword evidence="1 2" id="KW-0732">Signal</keyword>
<feature type="chain" id="PRO_5045454301" evidence="2">
    <location>
        <begin position="21"/>
        <end position="252"/>
    </location>
</feature>
<dbReference type="InterPro" id="IPR013517">
    <property type="entry name" value="FG-GAP"/>
</dbReference>
<accession>A0ABV3TNB2</accession>
<dbReference type="SUPFAM" id="SSF69318">
    <property type="entry name" value="Integrin alpha N-terminal domain"/>
    <property type="match status" value="1"/>
</dbReference>
<dbReference type="RefSeq" id="WP_368392675.1">
    <property type="nucleotide sequence ID" value="NZ_JBFRYC010000011.1"/>
</dbReference>
<dbReference type="Pfam" id="PF13517">
    <property type="entry name" value="FG-GAP_3"/>
    <property type="match status" value="1"/>
</dbReference>
<protein>
    <submittedName>
        <fullName evidence="3">FG-GAP repeat domain-containing protein</fullName>
    </submittedName>
</protein>
<gene>
    <name evidence="3" type="ORF">AB4874_15705</name>
</gene>
<evidence type="ECO:0000256" key="2">
    <source>
        <dbReference type="SAM" id="SignalP"/>
    </source>
</evidence>
<name>A0ABV3TNB2_9RHOB</name>
<dbReference type="InterPro" id="IPR028994">
    <property type="entry name" value="Integrin_alpha_N"/>
</dbReference>
<dbReference type="Gene3D" id="2.130.10.130">
    <property type="entry name" value="Integrin alpha, N-terminal"/>
    <property type="match status" value="1"/>
</dbReference>
<evidence type="ECO:0000313" key="4">
    <source>
        <dbReference type="Proteomes" id="UP001557465"/>
    </source>
</evidence>
<reference evidence="3 4" key="1">
    <citation type="journal article" date="2011" name="Int. J. Syst. Evol. Microbiol.">
        <title>Zhongshania antarctica gen. nov., sp. nov. and Zhongshania guokunii sp. nov., gammaproteobacteria respectively isolated from coastal attached (fast) ice and surface seawater of the Antarctic.</title>
        <authorList>
            <person name="Li H.J."/>
            <person name="Zhang X.Y."/>
            <person name="Chen C.X."/>
            <person name="Zhang Y.J."/>
            <person name="Gao Z.M."/>
            <person name="Yu Y."/>
            <person name="Chen X.L."/>
            <person name="Chen B."/>
            <person name="Zhang Y.Z."/>
        </authorList>
    </citation>
    <scope>NUCLEOTIDE SEQUENCE [LARGE SCALE GENOMIC DNA]</scope>
    <source>
        <strain evidence="3 4">15-R06ZXC-3</strain>
    </source>
</reference>
<evidence type="ECO:0000313" key="3">
    <source>
        <dbReference type="EMBL" id="MEX1663079.1"/>
    </source>
</evidence>
<evidence type="ECO:0000256" key="1">
    <source>
        <dbReference type="ARBA" id="ARBA00022729"/>
    </source>
</evidence>
<dbReference type="Proteomes" id="UP001557465">
    <property type="component" value="Unassembled WGS sequence"/>
</dbReference>
<organism evidence="3 4">
    <name type="scientific">Thioclava arctica</name>
    <dbReference type="NCBI Taxonomy" id="3238301"/>
    <lineage>
        <taxon>Bacteria</taxon>
        <taxon>Pseudomonadati</taxon>
        <taxon>Pseudomonadota</taxon>
        <taxon>Alphaproteobacteria</taxon>
        <taxon>Rhodobacterales</taxon>
        <taxon>Paracoccaceae</taxon>
        <taxon>Thioclava</taxon>
    </lineage>
</organism>
<feature type="signal peptide" evidence="2">
    <location>
        <begin position="1"/>
        <end position="20"/>
    </location>
</feature>
<dbReference type="EMBL" id="JBFRYC010000011">
    <property type="protein sequence ID" value="MEX1663079.1"/>
    <property type="molecule type" value="Genomic_DNA"/>
</dbReference>
<proteinExistence type="predicted"/>
<comment type="caution">
    <text evidence="3">The sequence shown here is derived from an EMBL/GenBank/DDBJ whole genome shotgun (WGS) entry which is preliminary data.</text>
</comment>
<sequence>MRAAAILALALIAAALPAHAELSATAHFANPTERYGHGALGPGHEFESLRITVRRSTGDGKGLFSGATNLTYDLTLGPDLVWEDTAPRVMDLDGDGVPEIIVVQSSLSQGSRLIVLTLDKGKPVLAVDGPFVGERNHWLSVIGAGDLDGDGRPEIALIDAPHRLGKLVIYRYLRGKLTEVGRGGDVSNHHYGADHALGGLRDCAQQPEMIVASFDWSRLVALRLSPDGRVTRRELGADTSPAAFDAALSCKI</sequence>
<keyword evidence="4" id="KW-1185">Reference proteome</keyword>